<name>A0A087UTD5_STEMI</name>
<accession>A0A087UTD5</accession>
<dbReference type="OMA" id="SWRLKEK"/>
<feature type="region of interest" description="Disordered" evidence="6">
    <location>
        <begin position="224"/>
        <end position="261"/>
    </location>
</feature>
<keyword evidence="4 5" id="KW-0175">Coiled coil</keyword>
<feature type="region of interest" description="Disordered" evidence="6">
    <location>
        <begin position="366"/>
        <end position="394"/>
    </location>
</feature>
<feature type="compositionally biased region" description="Polar residues" evidence="6">
    <location>
        <begin position="366"/>
        <end position="380"/>
    </location>
</feature>
<sequence length="1397" mass="159959">MDSRSDVNVSAEWKSSKVTFSDKIKIMENKSQTSDAEHVVDKQHSSESITPSYPTIPLAVAHYINQNNPEFYQEAEKYLNHETSNKSAFDNVYAVQENNLPSSPLHSMSIATEALALQQSVIGNMGVKPVSADIVAQVVASTRQRLAENSQDSTSCNPSLAPLSTTEITNVSNIGKSTNKSEQFDYKESTSTSKLIRYPSESISSVVEKRPWFSSSSTEFSSSAISKPVHKNTLKKNRSHSNSSSQSSINSIGQKKCQQTNDIEMPKVHSSKKILSKHMINSRVCGKNDSPYEMYPDSSCEYETESSVSEKFEVESLCSEAFETESNFSEISGIDDEIFQIRRTSDAHHINFAGNSNKALKHNGTQVSTVTSHANTSPLKHSTPKHVTDTDEKATETDDSYHIKLLREKANLEGRLETIAQDQTDLIKERDHFSSLSTSYEVQLKALQKQLDVALLEKRDALKLLDLQTKEHKNWDNVIKDYQNIIESKNSEIKGLKEDLSVSEQANIECKISLEELKIDMESKDGAISGLKKKIAELHVEVQVHLQGKVQLENELKNVRLEIETLQKSKDWFQEQLHIAQENRNKLHQDLISAQSELAVTSNNLEKAIAEKNQLRQELIHTQQRAVAEKEVLMKRLETIEADMKERESLFDEIQKDKGTAECALVERIRKIEEEKSQLMDLSFAISDQEHQIKFLKSDCEEKAELLKSVEKERAELMKQVAVLQKSSNDKDLNIQQLTQQIKDMNIKLNHAEMALSHSEELIHNLKDEKTATDVALASVNEEKRIINESLKNVSENLNKFKHNFKHMKAELLTRTSQAEQLLKEKQLLEETIRKNEESVLLLHKEFEQQVLSETQNRDVMFDDLQKKKNDVESVLNVYSKDLLNYQQIVENLSKQKTELNNEISELKLVISNKENKIMQLDTENASLKKKLFEFENNFNDKDVVYVDKNNIAISLNEKPAKCSTEEYQRKLQVSRGRKILYKKLKEKMKECESLKKELEIKSETRVNKDNCETKELASKYSQYERDKAVVQNVQDLENQLKEQKMMFEEQTLLLKKSETTILELEKEKGKADGIVGKYNALKQRVSELELKIAERESQVVQLNCRIEELSTQLSDLESSSKNQILSLESDLNKEKALVKSLRQQVFQEKRANSHLQRDLLSLKSGLEQANQISDSKKQEITALQSELSVKVHAELKHRAEIEHFQNEIRVLNSVIEKLKKELEEVKARDPALAEQLKALSWRLKEKTNEVLALQEKQNLIEDRHKSEVEGLRKILQDTQIEMENIKTELNNTRKEKFNYQSKVIELRKALKSKLAELESKGILRLENKTSNNGPIIHLNIPDPQVSFDESYVNSLLQKSMHLSESRPLSNLQECLNSLKEEMVQLQKKIIDSTETS</sequence>
<dbReference type="Proteomes" id="UP000054359">
    <property type="component" value="Unassembled WGS sequence"/>
</dbReference>
<feature type="non-terminal residue" evidence="7">
    <location>
        <position position="1397"/>
    </location>
</feature>
<dbReference type="GO" id="GO:0005737">
    <property type="term" value="C:cytoplasm"/>
    <property type="evidence" value="ECO:0007669"/>
    <property type="project" value="UniProtKB-SubCell"/>
</dbReference>
<feature type="compositionally biased region" description="Low complexity" evidence="6">
    <location>
        <begin position="240"/>
        <end position="252"/>
    </location>
</feature>
<dbReference type="OrthoDB" id="2286360at2759"/>
<evidence type="ECO:0000256" key="1">
    <source>
        <dbReference type="ARBA" id="ARBA00004496"/>
    </source>
</evidence>
<evidence type="ECO:0000313" key="7">
    <source>
        <dbReference type="EMBL" id="KFM80624.1"/>
    </source>
</evidence>
<dbReference type="PANTHER" id="PTHR18902">
    <property type="entry name" value="NUCLEAR MITOTIC APPARATUS PROTEIN 1-RELATED"/>
    <property type="match status" value="1"/>
</dbReference>
<dbReference type="STRING" id="407821.A0A087UTD5"/>
<comment type="subcellular location">
    <subcellularLocation>
        <location evidence="1">Cytoplasm</location>
    </subcellularLocation>
</comment>
<dbReference type="EMBL" id="KK121506">
    <property type="protein sequence ID" value="KFM80624.1"/>
    <property type="molecule type" value="Genomic_DNA"/>
</dbReference>
<proteinExistence type="predicted"/>
<protein>
    <submittedName>
        <fullName evidence="7">Golgin subfamily A member 3</fullName>
    </submittedName>
</protein>
<feature type="compositionally biased region" description="Basic residues" evidence="6">
    <location>
        <begin position="228"/>
        <end position="239"/>
    </location>
</feature>
<feature type="coiled-coil region" evidence="5">
    <location>
        <begin position="693"/>
        <end position="839"/>
    </location>
</feature>
<evidence type="ECO:0000256" key="6">
    <source>
        <dbReference type="SAM" id="MobiDB-lite"/>
    </source>
</evidence>
<gene>
    <name evidence="7" type="ORF">X975_23701</name>
</gene>
<dbReference type="InterPro" id="IPR051841">
    <property type="entry name" value="MT-Golgi_org_protein"/>
</dbReference>
<evidence type="ECO:0000256" key="4">
    <source>
        <dbReference type="ARBA" id="ARBA00023054"/>
    </source>
</evidence>
<feature type="compositionally biased region" description="Basic and acidic residues" evidence="6">
    <location>
        <begin position="35"/>
        <end position="45"/>
    </location>
</feature>
<evidence type="ECO:0000256" key="3">
    <source>
        <dbReference type="ARBA" id="ARBA00022553"/>
    </source>
</evidence>
<feature type="coiled-coil region" evidence="5">
    <location>
        <begin position="883"/>
        <end position="938"/>
    </location>
</feature>
<reference evidence="7 8" key="1">
    <citation type="submission" date="2013-11" db="EMBL/GenBank/DDBJ databases">
        <title>Genome sequencing of Stegodyphus mimosarum.</title>
        <authorList>
            <person name="Bechsgaard J."/>
        </authorList>
    </citation>
    <scope>NUCLEOTIDE SEQUENCE [LARGE SCALE GENOMIC DNA]</scope>
</reference>
<organism evidence="7 8">
    <name type="scientific">Stegodyphus mimosarum</name>
    <name type="common">African social velvet spider</name>
    <dbReference type="NCBI Taxonomy" id="407821"/>
    <lineage>
        <taxon>Eukaryota</taxon>
        <taxon>Metazoa</taxon>
        <taxon>Ecdysozoa</taxon>
        <taxon>Arthropoda</taxon>
        <taxon>Chelicerata</taxon>
        <taxon>Arachnida</taxon>
        <taxon>Araneae</taxon>
        <taxon>Araneomorphae</taxon>
        <taxon>Entelegynae</taxon>
        <taxon>Eresoidea</taxon>
        <taxon>Eresidae</taxon>
        <taxon>Stegodyphus</taxon>
    </lineage>
</organism>
<dbReference type="PANTHER" id="PTHR18902:SF31">
    <property type="entry name" value="PERICENTRIN_AKAP-450 CENTROSOMAL TARGETING DOMAIN-CONTAINING PROTEIN"/>
    <property type="match status" value="1"/>
</dbReference>
<feature type="coiled-coil region" evidence="5">
    <location>
        <begin position="444"/>
        <end position="657"/>
    </location>
</feature>
<feature type="coiled-coil region" evidence="5">
    <location>
        <begin position="1031"/>
        <end position="1303"/>
    </location>
</feature>
<keyword evidence="8" id="KW-1185">Reference proteome</keyword>
<evidence type="ECO:0000256" key="2">
    <source>
        <dbReference type="ARBA" id="ARBA00022490"/>
    </source>
</evidence>
<evidence type="ECO:0000313" key="8">
    <source>
        <dbReference type="Proteomes" id="UP000054359"/>
    </source>
</evidence>
<evidence type="ECO:0000256" key="5">
    <source>
        <dbReference type="SAM" id="Coils"/>
    </source>
</evidence>
<keyword evidence="3" id="KW-0597">Phosphoprotein</keyword>
<keyword evidence="2" id="KW-0963">Cytoplasm</keyword>
<feature type="region of interest" description="Disordered" evidence="6">
    <location>
        <begin position="29"/>
        <end position="48"/>
    </location>
</feature>
<feature type="coiled-coil region" evidence="5">
    <location>
        <begin position="1369"/>
        <end position="1396"/>
    </location>
</feature>
<feature type="coiled-coil region" evidence="5">
    <location>
        <begin position="978"/>
        <end position="1005"/>
    </location>
</feature>